<dbReference type="Proteomes" id="UP000031036">
    <property type="component" value="Unassembled WGS sequence"/>
</dbReference>
<evidence type="ECO:0000256" key="2">
    <source>
        <dbReference type="SAM" id="Phobius"/>
    </source>
</evidence>
<dbReference type="OMA" id="ICIFADW"/>
<dbReference type="Gene3D" id="3.60.15.10">
    <property type="entry name" value="Ribonuclease Z/Hydroxyacylglutathione hydrolase-like"/>
    <property type="match status" value="1"/>
</dbReference>
<dbReference type="AlphaFoldDB" id="A0A0B2VLA8"/>
<feature type="transmembrane region" description="Helical" evidence="2">
    <location>
        <begin position="222"/>
        <end position="248"/>
    </location>
</feature>
<dbReference type="InterPro" id="IPR036866">
    <property type="entry name" value="RibonucZ/Hydroxyglut_hydro"/>
</dbReference>
<dbReference type="SUPFAM" id="SSF56281">
    <property type="entry name" value="Metallo-hydrolase/oxidoreductase"/>
    <property type="match status" value="1"/>
</dbReference>
<keyword evidence="2" id="KW-0472">Membrane</keyword>
<feature type="region of interest" description="Disordered" evidence="1">
    <location>
        <begin position="1"/>
        <end position="30"/>
    </location>
</feature>
<dbReference type="OrthoDB" id="10250730at2759"/>
<dbReference type="EMBL" id="JPKZ01001456">
    <property type="protein sequence ID" value="KHN81795.1"/>
    <property type="molecule type" value="Genomic_DNA"/>
</dbReference>
<evidence type="ECO:0000259" key="3">
    <source>
        <dbReference type="SMART" id="SM00849"/>
    </source>
</evidence>
<feature type="compositionally biased region" description="Polar residues" evidence="1">
    <location>
        <begin position="17"/>
        <end position="30"/>
    </location>
</feature>
<name>A0A0B2VLA8_TOXCA</name>
<reference evidence="4 5" key="1">
    <citation type="submission" date="2014-11" db="EMBL/GenBank/DDBJ databases">
        <title>Genetic blueprint of the zoonotic pathogen Toxocara canis.</title>
        <authorList>
            <person name="Zhu X.-Q."/>
            <person name="Korhonen P.K."/>
            <person name="Cai H."/>
            <person name="Young N.D."/>
            <person name="Nejsum P."/>
            <person name="von Samson-Himmelstjerna G."/>
            <person name="Boag P.R."/>
            <person name="Tan P."/>
            <person name="Li Q."/>
            <person name="Min J."/>
            <person name="Yang Y."/>
            <person name="Wang X."/>
            <person name="Fang X."/>
            <person name="Hall R.S."/>
            <person name="Hofmann A."/>
            <person name="Sternberg P.W."/>
            <person name="Jex A.R."/>
            <person name="Gasser R.B."/>
        </authorList>
    </citation>
    <scope>NUCLEOTIDE SEQUENCE [LARGE SCALE GENOMIC DNA]</scope>
    <source>
        <strain evidence="4">PN_DK_2014</strain>
    </source>
</reference>
<gene>
    <name evidence="4" type="primary">C03F11.2</name>
    <name evidence="4" type="ORF">Tcan_18003</name>
</gene>
<evidence type="ECO:0000313" key="4">
    <source>
        <dbReference type="EMBL" id="KHN81795.1"/>
    </source>
</evidence>
<feature type="transmembrane region" description="Helical" evidence="2">
    <location>
        <begin position="175"/>
        <end position="197"/>
    </location>
</feature>
<dbReference type="Pfam" id="PF00753">
    <property type="entry name" value="Lactamase_B"/>
    <property type="match status" value="1"/>
</dbReference>
<evidence type="ECO:0000313" key="5">
    <source>
        <dbReference type="Proteomes" id="UP000031036"/>
    </source>
</evidence>
<keyword evidence="2" id="KW-1133">Transmembrane helix</keyword>
<comment type="caution">
    <text evidence="4">The sequence shown here is derived from an EMBL/GenBank/DDBJ whole genome shotgun (WGS) entry which is preliminary data.</text>
</comment>
<dbReference type="PANTHER" id="PTHR23200">
    <property type="entry name" value="METALLO-BETA-LACTAMASE DOMAIN-CONTAINING PROTEIN 1"/>
    <property type="match status" value="1"/>
</dbReference>
<evidence type="ECO:0000256" key="1">
    <source>
        <dbReference type="SAM" id="MobiDB-lite"/>
    </source>
</evidence>
<sequence length="435" mass="48839">MTTTTVEGTTAVSMTTEKPTTSSATRTTEHSVSLMSKRQLIPQAGLWTTKSTIRNTVNVSVLQPGSLRSLSDVKFESVGAISLINDNGRLLLVDTGAASDMERLLQTITVDLVDMFVFTLLLVKGVHIYVYVRSNPVVNAWLVTSVLLFVLHVICIFADWYGILRERPLWMIPKIVLKTVTVFVFMCATPLIAYLLWDDSNVVQFLVTQNTNLEYHASRSTIVIGGSVLIILFTLFTALQVWLLLVLLDCFNLIQARHEQRLIDKCCNLAKESVTLDEIDTVVITHGHPGHMGNMNFFGRKPILFHTMEYVGRQVTPTELKDRPYRKLSTNVEVWRTPGHTQHDLSVLVHNVPGYGSMVIVGDLIPSEEFLAEKTDVMTDEGVWDSAIKRQNANLVICMADWVIPGHGQPFRVLPHYRQKAGCTRLAQQRLLSIH</sequence>
<feature type="transmembrane region" description="Helical" evidence="2">
    <location>
        <begin position="112"/>
        <end position="132"/>
    </location>
</feature>
<dbReference type="SMART" id="SM00849">
    <property type="entry name" value="Lactamase_B"/>
    <property type="match status" value="1"/>
</dbReference>
<feature type="transmembrane region" description="Helical" evidence="2">
    <location>
        <begin position="138"/>
        <end position="163"/>
    </location>
</feature>
<feature type="domain" description="Metallo-beta-lactamase" evidence="3">
    <location>
        <begin position="233"/>
        <end position="407"/>
    </location>
</feature>
<dbReference type="InterPro" id="IPR039344">
    <property type="entry name" value="MBLAC1"/>
</dbReference>
<organism evidence="4 5">
    <name type="scientific">Toxocara canis</name>
    <name type="common">Canine roundworm</name>
    <dbReference type="NCBI Taxonomy" id="6265"/>
    <lineage>
        <taxon>Eukaryota</taxon>
        <taxon>Metazoa</taxon>
        <taxon>Ecdysozoa</taxon>
        <taxon>Nematoda</taxon>
        <taxon>Chromadorea</taxon>
        <taxon>Rhabditida</taxon>
        <taxon>Spirurina</taxon>
        <taxon>Ascaridomorpha</taxon>
        <taxon>Ascaridoidea</taxon>
        <taxon>Toxocaridae</taxon>
        <taxon>Toxocara</taxon>
    </lineage>
</organism>
<keyword evidence="2" id="KW-0812">Transmembrane</keyword>
<protein>
    <submittedName>
        <fullName evidence="4">Uncharacterized protein C03F11.2</fullName>
    </submittedName>
</protein>
<dbReference type="InterPro" id="IPR001279">
    <property type="entry name" value="Metallo-B-lactamas"/>
</dbReference>
<proteinExistence type="predicted"/>
<keyword evidence="5" id="KW-1185">Reference proteome</keyword>
<dbReference type="PANTHER" id="PTHR23200:SF49">
    <property type="entry name" value="METALLO-BETA-LACTAMASE DOMAIN-CONTAINING PROTEIN"/>
    <property type="match status" value="1"/>
</dbReference>
<accession>A0A0B2VLA8</accession>
<feature type="compositionally biased region" description="Low complexity" evidence="1">
    <location>
        <begin position="1"/>
        <end position="16"/>
    </location>
</feature>